<keyword evidence="1 2" id="KW-0539">Nucleus</keyword>
<gene>
    <name evidence="5" type="ORF">P4O66_017767</name>
</gene>
<dbReference type="InterPro" id="IPR001356">
    <property type="entry name" value="HD"/>
</dbReference>
<evidence type="ECO:0000313" key="6">
    <source>
        <dbReference type="Proteomes" id="UP001239994"/>
    </source>
</evidence>
<dbReference type="EMBL" id="JAROKS010000025">
    <property type="protein sequence ID" value="KAK1786024.1"/>
    <property type="molecule type" value="Genomic_DNA"/>
</dbReference>
<feature type="region of interest" description="Disordered" evidence="3">
    <location>
        <begin position="173"/>
        <end position="205"/>
    </location>
</feature>
<evidence type="ECO:0000256" key="2">
    <source>
        <dbReference type="RuleBase" id="RU000682"/>
    </source>
</evidence>
<proteinExistence type="predicted"/>
<dbReference type="InterPro" id="IPR009057">
    <property type="entry name" value="Homeodomain-like_sf"/>
</dbReference>
<accession>A0AAD8YUD9</accession>
<dbReference type="SUPFAM" id="SSF46689">
    <property type="entry name" value="Homeodomain-like"/>
    <property type="match status" value="1"/>
</dbReference>
<dbReference type="GO" id="GO:0003677">
    <property type="term" value="F:DNA binding"/>
    <property type="evidence" value="ECO:0007669"/>
    <property type="project" value="UniProtKB-UniRule"/>
</dbReference>
<comment type="caution">
    <text evidence="5">The sequence shown here is derived from an EMBL/GenBank/DDBJ whole genome shotgun (WGS) entry which is preliminary data.</text>
</comment>
<protein>
    <recommendedName>
        <fullName evidence="4">Homeobox domain-containing protein</fullName>
    </recommendedName>
</protein>
<feature type="DNA-binding region" description="Homeobox" evidence="1">
    <location>
        <begin position="124"/>
        <end position="183"/>
    </location>
</feature>
<dbReference type="GO" id="GO:0005634">
    <property type="term" value="C:nucleus"/>
    <property type="evidence" value="ECO:0007669"/>
    <property type="project" value="UniProtKB-SubCell"/>
</dbReference>
<feature type="domain" description="Homeobox" evidence="4">
    <location>
        <begin position="122"/>
        <end position="182"/>
    </location>
</feature>
<dbReference type="Proteomes" id="UP001239994">
    <property type="component" value="Unassembled WGS sequence"/>
</dbReference>
<sequence>MDASKFSNFTIDYILGETTQTQTPGSEIPTAPASFSGKLNALNLVPSYDFNDQASAGAMMRFQVHCPGIYDTASCYNTLHCCGPVNYYQTNLNMSCCCEQCFYALPDCNKEKSCSFRTVQQRQRNRIRTVFTESQTKQLDQLFSLTDYPSAEARAALAKSTGLSEETVRVSLVQKSSSSTKNTEKHKQRNGASRFIKNHLHEGDL</sequence>
<keyword evidence="1 2" id="KW-0238">DNA-binding</keyword>
<evidence type="ECO:0000256" key="3">
    <source>
        <dbReference type="SAM" id="MobiDB-lite"/>
    </source>
</evidence>
<comment type="subcellular location">
    <subcellularLocation>
        <location evidence="1 2">Nucleus</location>
    </subcellularLocation>
</comment>
<dbReference type="Pfam" id="PF00046">
    <property type="entry name" value="Homeodomain"/>
    <property type="match status" value="1"/>
</dbReference>
<keyword evidence="1 2" id="KW-0371">Homeobox</keyword>
<dbReference type="CDD" id="cd00086">
    <property type="entry name" value="homeodomain"/>
    <property type="match status" value="1"/>
</dbReference>
<dbReference type="AlphaFoldDB" id="A0AAD8YUD9"/>
<reference evidence="5" key="1">
    <citation type="submission" date="2023-03" db="EMBL/GenBank/DDBJ databases">
        <title>Electrophorus voltai genome.</title>
        <authorList>
            <person name="Bian C."/>
        </authorList>
    </citation>
    <scope>NUCLEOTIDE SEQUENCE</scope>
    <source>
        <strain evidence="5">CB-2022</strain>
        <tissue evidence="5">Muscle</tissue>
    </source>
</reference>
<name>A0AAD8YUD9_9TELE</name>
<organism evidence="5 6">
    <name type="scientific">Electrophorus voltai</name>
    <dbReference type="NCBI Taxonomy" id="2609070"/>
    <lineage>
        <taxon>Eukaryota</taxon>
        <taxon>Metazoa</taxon>
        <taxon>Chordata</taxon>
        <taxon>Craniata</taxon>
        <taxon>Vertebrata</taxon>
        <taxon>Euteleostomi</taxon>
        <taxon>Actinopterygii</taxon>
        <taxon>Neopterygii</taxon>
        <taxon>Teleostei</taxon>
        <taxon>Ostariophysi</taxon>
        <taxon>Gymnotiformes</taxon>
        <taxon>Gymnotoidei</taxon>
        <taxon>Gymnotidae</taxon>
        <taxon>Electrophorus</taxon>
    </lineage>
</organism>
<evidence type="ECO:0000313" key="5">
    <source>
        <dbReference type="EMBL" id="KAK1786024.1"/>
    </source>
</evidence>
<dbReference type="PROSITE" id="PS50071">
    <property type="entry name" value="HOMEOBOX_2"/>
    <property type="match status" value="1"/>
</dbReference>
<evidence type="ECO:0000256" key="1">
    <source>
        <dbReference type="PROSITE-ProRule" id="PRU00108"/>
    </source>
</evidence>
<dbReference type="SMART" id="SM00389">
    <property type="entry name" value="HOX"/>
    <property type="match status" value="1"/>
</dbReference>
<evidence type="ECO:0000259" key="4">
    <source>
        <dbReference type="PROSITE" id="PS50071"/>
    </source>
</evidence>
<dbReference type="Gene3D" id="1.10.10.60">
    <property type="entry name" value="Homeodomain-like"/>
    <property type="match status" value="1"/>
</dbReference>
<keyword evidence="6" id="KW-1185">Reference proteome</keyword>